<evidence type="ECO:0000313" key="3">
    <source>
        <dbReference type="Proteomes" id="UP001165297"/>
    </source>
</evidence>
<dbReference type="SUPFAM" id="SSF103515">
    <property type="entry name" value="Autotransporter"/>
    <property type="match status" value="1"/>
</dbReference>
<organism evidence="2 3">
    <name type="scientific">Hymenobacter nitidus</name>
    <dbReference type="NCBI Taxonomy" id="2880929"/>
    <lineage>
        <taxon>Bacteria</taxon>
        <taxon>Pseudomonadati</taxon>
        <taxon>Bacteroidota</taxon>
        <taxon>Cytophagia</taxon>
        <taxon>Cytophagales</taxon>
        <taxon>Hymenobacteraceae</taxon>
        <taxon>Hymenobacter</taxon>
    </lineage>
</organism>
<proteinExistence type="predicted"/>
<accession>A0ABS8AHA8</accession>
<feature type="chain" id="PRO_5045367325" evidence="1">
    <location>
        <begin position="20"/>
        <end position="195"/>
    </location>
</feature>
<evidence type="ECO:0000256" key="1">
    <source>
        <dbReference type="SAM" id="SignalP"/>
    </source>
</evidence>
<dbReference type="Proteomes" id="UP001165297">
    <property type="component" value="Unassembled WGS sequence"/>
</dbReference>
<dbReference type="RefSeq" id="WP_226186003.1">
    <property type="nucleotide sequence ID" value="NZ_JAJADQ010000006.1"/>
</dbReference>
<dbReference type="EMBL" id="JAJADQ010000006">
    <property type="protein sequence ID" value="MCB2378384.1"/>
    <property type="molecule type" value="Genomic_DNA"/>
</dbReference>
<evidence type="ECO:0000313" key="2">
    <source>
        <dbReference type="EMBL" id="MCB2378384.1"/>
    </source>
</evidence>
<keyword evidence="1" id="KW-0732">Signal</keyword>
<dbReference type="Pfam" id="PF12099">
    <property type="entry name" value="DUF3575"/>
    <property type="match status" value="1"/>
</dbReference>
<sequence>MKGIYFLAGALLTASGAQAQNNVVKLDILQPITNTLALSFEHKLSEASSFQVGVYLTSNYTEDNNFFNSASYTAETSGIGLLPEYRLYLSEKTPALVGFYVAPFLRYQYLSRKVSDVPAGQPNADATLNAFGGGLTVGRHWIFKQRFSLDAFVGPSYMVSSVESDDPEIGRDDFLGFYENANYGLRGGITFGIAF</sequence>
<keyword evidence="3" id="KW-1185">Reference proteome</keyword>
<reference evidence="2" key="1">
    <citation type="submission" date="2021-10" db="EMBL/GenBank/DDBJ databases">
        <authorList>
            <person name="Dean J.D."/>
            <person name="Kim M.K."/>
            <person name="Newey C.N."/>
            <person name="Stoker T.S."/>
            <person name="Thompson D.W."/>
            <person name="Grose J.H."/>
        </authorList>
    </citation>
    <scope>NUCLEOTIDE SEQUENCE</scope>
    <source>
        <strain evidence="2">BT635</strain>
    </source>
</reference>
<protein>
    <submittedName>
        <fullName evidence="2">DUF3575 domain-containing protein</fullName>
    </submittedName>
</protein>
<gene>
    <name evidence="2" type="ORF">LGH70_12365</name>
</gene>
<dbReference type="InterPro" id="IPR021958">
    <property type="entry name" value="DUF3575"/>
</dbReference>
<comment type="caution">
    <text evidence="2">The sequence shown here is derived from an EMBL/GenBank/DDBJ whole genome shotgun (WGS) entry which is preliminary data.</text>
</comment>
<feature type="signal peptide" evidence="1">
    <location>
        <begin position="1"/>
        <end position="19"/>
    </location>
</feature>
<dbReference type="InterPro" id="IPR036709">
    <property type="entry name" value="Autotransporte_beta_dom_sf"/>
</dbReference>
<dbReference type="Gene3D" id="2.40.128.130">
    <property type="entry name" value="Autotransporter beta-domain"/>
    <property type="match status" value="1"/>
</dbReference>
<name>A0ABS8AHA8_9BACT</name>